<dbReference type="Proteomes" id="UP000308600">
    <property type="component" value="Unassembled WGS sequence"/>
</dbReference>
<evidence type="ECO:0000313" key="1">
    <source>
        <dbReference type="EMBL" id="TFK72958.1"/>
    </source>
</evidence>
<keyword evidence="2" id="KW-1185">Reference proteome</keyword>
<sequence length="1648" mass="183491">MRGLAFPTNAPFDRELSYEHGTPSSNVDDIPIDPALAEPAIDPSLVGSGTELAQIPPQPLLGPSTPVEPPQDPYSQVRQYSQGPQGDPFAPQPLPFFPIQPALEPPSPRKPPKRKRKPPPKEKHCGFCGGIDTNAEGVHETMVTCVECSRGGHPTCMKLAEIGDVIRSYPWKCLECKSCEICHEKGDDERILFCDCCDRGWHMDCLDPPISETPTGRWHCPMCPPILPEDQMEEYEAESATSPPQTHTPQTRDSSVASSSKSVLPSVKIPKRARNKGKGRAPVEAVSDDGDGEEEEEEEESTPRASRGRPRIRSAKKSRGRPPKEKPQSEEEETYSSSPAKRRRIRVSSPVQRQHLPRVRLRLPAQNKGKDREEEEPPKGMFEDILTTEERDTSKTTITNLDRVCFDRSRRVAEEKSLPPPPPIHVNQTPHPLETPGPSSRPLRSSTLQQLTPLPAATPLQHAGSSSPTTPSPLTTEYTASRIRTIRTIRFGPYDIDTWYDAPFPEEYATIPDGRLWMCEFCLKYMKSHFGTLRHRMKCKARHPPGDEIYRDNGISIFEVDGRKNKIYCQNLCLLSKMFLDHKSLFYDVEPFLFYVVTEVDDLGARFVGYFSKEKRSPKDYNVSCIMTLPVRQRQGWGNLLIDFSYLLSKKEKRLGSPEKPLSQLGALGYKSYWRLAVLRYLATAPERPRLEDICQATSMTMEDVFNTLKQENMITFHEPTPPLIRPSPGQSIKFPKGRRNGMSRRQIQRLQSQEKDPEASKGPFVPPTRYEITWDSDHVSDFLQKWDSRGLLTLKPDRLQWSPYLLTRGDGIDLKQVAALSINGPATSSGVDSDTPSGQPEDPRRQRGETESDHAAASEGHADQDESTEAQESPKKRLRNRARQSSGPVTPLREDQRLLRSSRRDTDKRNKLEEQDRALAQKVATTEQRQTRSLRSGSGESTAHDPRQMSTPSISPRKRKQVVPEEPAAEAMNECSPTRTNGHVNGMKQHQDNASSATDQLQDSDAADILLKLRAPAPPHRLQAAATANGHGDREVVENGTELDVKSEDMGTPLTSLTSRQSPPSEETVFCPETAGKERGGERARVEVETAEGDMDAEGEANKQTSHDELGLCNPTHSAENGSVSRWTDRYKSAFSFIFCIRSIQPCHSDPPMQYGHMPMSDRRDSALDSNGSTPFQTHTGLGQALGTHLPGPPAYSRPTDNFRNLSTSPPGLAQNGPPGQHPGPSTSHSPLAYVGANQGSPAMKRKHVDGVMAPQVSKRRREGEDSGDAYDIDGVGQGAKHWTDDEKTKLFTWLMGPGQDDHWNLLRAAKNSCLRECANDVFGGKKTYQALKGCYERNFNLFKQIYAFEAFHGHSAIASLANLSEADRLREYERRLQGARKGACDVGNITARTIDHWRRQGWYDLFYRRWHGDPATTRPVQTRNPGAGPPNGSGVDDQDDEEPMDFPDPLAISNGLNPIGPDRNHNMNFLPPQNIHNVPQPLPSPVNGLSNAPTTTNAAPPPSSTSNGIGGSSGSTSTATTSIIPPLPPQPNLPPSPSDQPLLNVTITQGMVATYMQFLQVQTQTGKMKMEYLRRKEEREERDSAQKRELEKIKLERETAEFEHKKHSAMVKQNADRAIELLGKQGVEPSLRQAAGDYLKKLFTAE</sequence>
<accession>A0ACD3B4G0</accession>
<protein>
    <submittedName>
        <fullName evidence="1">Uncharacterized protein</fullName>
    </submittedName>
</protein>
<proteinExistence type="predicted"/>
<reference evidence="1 2" key="1">
    <citation type="journal article" date="2019" name="Nat. Ecol. Evol.">
        <title>Megaphylogeny resolves global patterns of mushroom evolution.</title>
        <authorList>
            <person name="Varga T."/>
            <person name="Krizsan K."/>
            <person name="Foldi C."/>
            <person name="Dima B."/>
            <person name="Sanchez-Garcia M."/>
            <person name="Sanchez-Ramirez S."/>
            <person name="Szollosi G.J."/>
            <person name="Szarkandi J.G."/>
            <person name="Papp V."/>
            <person name="Albert L."/>
            <person name="Andreopoulos W."/>
            <person name="Angelini C."/>
            <person name="Antonin V."/>
            <person name="Barry K.W."/>
            <person name="Bougher N.L."/>
            <person name="Buchanan P."/>
            <person name="Buyck B."/>
            <person name="Bense V."/>
            <person name="Catcheside P."/>
            <person name="Chovatia M."/>
            <person name="Cooper J."/>
            <person name="Damon W."/>
            <person name="Desjardin D."/>
            <person name="Finy P."/>
            <person name="Geml J."/>
            <person name="Haridas S."/>
            <person name="Hughes K."/>
            <person name="Justo A."/>
            <person name="Karasinski D."/>
            <person name="Kautmanova I."/>
            <person name="Kiss B."/>
            <person name="Kocsube S."/>
            <person name="Kotiranta H."/>
            <person name="LaButti K.M."/>
            <person name="Lechner B.E."/>
            <person name="Liimatainen K."/>
            <person name="Lipzen A."/>
            <person name="Lukacs Z."/>
            <person name="Mihaltcheva S."/>
            <person name="Morgado L.N."/>
            <person name="Niskanen T."/>
            <person name="Noordeloos M.E."/>
            <person name="Ohm R.A."/>
            <person name="Ortiz-Santana B."/>
            <person name="Ovrebo C."/>
            <person name="Racz N."/>
            <person name="Riley R."/>
            <person name="Savchenko A."/>
            <person name="Shiryaev A."/>
            <person name="Soop K."/>
            <person name="Spirin V."/>
            <person name="Szebenyi C."/>
            <person name="Tomsovsky M."/>
            <person name="Tulloss R.E."/>
            <person name="Uehling J."/>
            <person name="Grigoriev I.V."/>
            <person name="Vagvolgyi C."/>
            <person name="Papp T."/>
            <person name="Martin F.M."/>
            <person name="Miettinen O."/>
            <person name="Hibbett D.S."/>
            <person name="Nagy L.G."/>
        </authorList>
    </citation>
    <scope>NUCLEOTIDE SEQUENCE [LARGE SCALE GENOMIC DNA]</scope>
    <source>
        <strain evidence="1 2">NL-1719</strain>
    </source>
</reference>
<gene>
    <name evidence="1" type="ORF">BDN72DRAFT_815391</name>
</gene>
<dbReference type="EMBL" id="ML208280">
    <property type="protein sequence ID" value="TFK72958.1"/>
    <property type="molecule type" value="Genomic_DNA"/>
</dbReference>
<organism evidence="1 2">
    <name type="scientific">Pluteus cervinus</name>
    <dbReference type="NCBI Taxonomy" id="181527"/>
    <lineage>
        <taxon>Eukaryota</taxon>
        <taxon>Fungi</taxon>
        <taxon>Dikarya</taxon>
        <taxon>Basidiomycota</taxon>
        <taxon>Agaricomycotina</taxon>
        <taxon>Agaricomycetes</taxon>
        <taxon>Agaricomycetidae</taxon>
        <taxon>Agaricales</taxon>
        <taxon>Pluteineae</taxon>
        <taxon>Pluteaceae</taxon>
        <taxon>Pluteus</taxon>
    </lineage>
</organism>
<evidence type="ECO:0000313" key="2">
    <source>
        <dbReference type="Proteomes" id="UP000308600"/>
    </source>
</evidence>
<name>A0ACD3B4G0_9AGAR</name>